<name>A0ABM1LI66_PRUMU</name>
<evidence type="ECO:0000313" key="3">
    <source>
        <dbReference type="RefSeq" id="XP_016647093.1"/>
    </source>
</evidence>
<dbReference type="InterPro" id="IPR005162">
    <property type="entry name" value="Retrotrans_gag_dom"/>
</dbReference>
<dbReference type="Pfam" id="PF03732">
    <property type="entry name" value="Retrotrans_gag"/>
    <property type="match status" value="1"/>
</dbReference>
<gene>
    <name evidence="3" type="primary">LOC107880328</name>
</gene>
<evidence type="ECO:0000313" key="2">
    <source>
        <dbReference type="Proteomes" id="UP000694861"/>
    </source>
</evidence>
<proteinExistence type="predicted"/>
<keyword evidence="2" id="KW-1185">Reference proteome</keyword>
<reference evidence="3" key="2">
    <citation type="submission" date="2025-08" db="UniProtKB">
        <authorList>
            <consortium name="RefSeq"/>
        </authorList>
    </citation>
    <scope>IDENTIFICATION</scope>
</reference>
<accession>A0ABM1LI66</accession>
<dbReference type="GeneID" id="107880328"/>
<reference evidence="2" key="1">
    <citation type="journal article" date="2012" name="Nat. Commun.">
        <title>The genome of Prunus mume.</title>
        <authorList>
            <person name="Zhang Q."/>
            <person name="Chen W."/>
            <person name="Sun L."/>
            <person name="Zhao F."/>
            <person name="Huang B."/>
            <person name="Yang W."/>
            <person name="Tao Y."/>
            <person name="Wang J."/>
            <person name="Yuan Z."/>
            <person name="Fan G."/>
            <person name="Xing Z."/>
            <person name="Han C."/>
            <person name="Pan H."/>
            <person name="Zhong X."/>
            <person name="Shi W."/>
            <person name="Liang X."/>
            <person name="Du D."/>
            <person name="Sun F."/>
            <person name="Xu Z."/>
            <person name="Hao R."/>
            <person name="Lv T."/>
            <person name="Lv Y."/>
            <person name="Zheng Z."/>
            <person name="Sun M."/>
            <person name="Luo L."/>
            <person name="Cai M."/>
            <person name="Gao Y."/>
            <person name="Wang J."/>
            <person name="Yin Y."/>
            <person name="Xu X."/>
            <person name="Cheng T."/>
            <person name="Wang J."/>
        </authorList>
    </citation>
    <scope>NUCLEOTIDE SEQUENCE [LARGE SCALE GENOMIC DNA]</scope>
</reference>
<sequence length="181" mass="21304">MAEFGNEFNGNVGVILAIQDMTSAIRENSNQDRHHETKEDRVMRIQGQFCKTKPTIFKGELNPMAAEEWFRQTTRKMDNQRIPEDIRVVIACTYLEGQAYLWWESILSMPNTEMTTWKAFESIFLEKYIPSTMKAMDAREFVNLVQGNLTVDQYQSKFEELMRFAPYMIPNYATKAKRFEE</sequence>
<organism evidence="2 3">
    <name type="scientific">Prunus mume</name>
    <name type="common">Japanese apricot</name>
    <name type="synonym">Armeniaca mume</name>
    <dbReference type="NCBI Taxonomy" id="102107"/>
    <lineage>
        <taxon>Eukaryota</taxon>
        <taxon>Viridiplantae</taxon>
        <taxon>Streptophyta</taxon>
        <taxon>Embryophyta</taxon>
        <taxon>Tracheophyta</taxon>
        <taxon>Spermatophyta</taxon>
        <taxon>Magnoliopsida</taxon>
        <taxon>eudicotyledons</taxon>
        <taxon>Gunneridae</taxon>
        <taxon>Pentapetalae</taxon>
        <taxon>rosids</taxon>
        <taxon>fabids</taxon>
        <taxon>Rosales</taxon>
        <taxon>Rosaceae</taxon>
        <taxon>Amygdaloideae</taxon>
        <taxon>Amygdaleae</taxon>
        <taxon>Prunus</taxon>
    </lineage>
</organism>
<evidence type="ECO:0000259" key="1">
    <source>
        <dbReference type="Pfam" id="PF03732"/>
    </source>
</evidence>
<dbReference type="RefSeq" id="XP_016647093.1">
    <property type="nucleotide sequence ID" value="XM_016791607.1"/>
</dbReference>
<dbReference type="Proteomes" id="UP000694861">
    <property type="component" value="Linkage group LG2"/>
</dbReference>
<feature type="domain" description="Retrotransposon gag" evidence="1">
    <location>
        <begin position="90"/>
        <end position="167"/>
    </location>
</feature>
<protein>
    <submittedName>
        <fullName evidence="3">Uncharacterized protein LOC107880328</fullName>
    </submittedName>
</protein>